<dbReference type="Gene3D" id="3.40.50.1820">
    <property type="entry name" value="alpha/beta hydrolase"/>
    <property type="match status" value="1"/>
</dbReference>
<sequence length="242" mass="27882">MMMNKIKLFCLPYAGGSAVLYNQWKDYLEPYIELRPIELAGRGKRIADPLYDNIDAMINDVYEQIAKEIEHEPYLLFGHSLGGVVAYEVAQKIKQNGLPDPLNLIISGREAPHVTRTDKKKYHLMSTDELKCKVIALGGTSPEFFKYPELMNLFLPLLRNDLKLIENYTHSAEITPLTCDITLFFGKEDDLTEEQCYGWSQYTQANFQLHYLEGGHFFLISEQEKITTIINRVCKESLITYL</sequence>
<dbReference type="InterPro" id="IPR029058">
    <property type="entry name" value="AB_hydrolase_fold"/>
</dbReference>
<evidence type="ECO:0000256" key="1">
    <source>
        <dbReference type="ARBA" id="ARBA00007169"/>
    </source>
</evidence>
<accession>A0A937G0D8</accession>
<evidence type="ECO:0000313" key="3">
    <source>
        <dbReference type="EMBL" id="MBL6448212.1"/>
    </source>
</evidence>
<proteinExistence type="inferred from homology"/>
<name>A0A937G0D8_9BACT</name>
<dbReference type="AlphaFoldDB" id="A0A937G0D8"/>
<comment type="caution">
    <text evidence="3">The sequence shown here is derived from an EMBL/GenBank/DDBJ whole genome shotgun (WGS) entry which is preliminary data.</text>
</comment>
<dbReference type="PANTHER" id="PTHR11487:SF0">
    <property type="entry name" value="S-ACYL FATTY ACID SYNTHASE THIOESTERASE, MEDIUM CHAIN"/>
    <property type="match status" value="1"/>
</dbReference>
<evidence type="ECO:0000313" key="4">
    <source>
        <dbReference type="Proteomes" id="UP000614216"/>
    </source>
</evidence>
<dbReference type="SUPFAM" id="SSF53474">
    <property type="entry name" value="alpha/beta-Hydrolases"/>
    <property type="match status" value="1"/>
</dbReference>
<dbReference type="Proteomes" id="UP000614216">
    <property type="component" value="Unassembled WGS sequence"/>
</dbReference>
<organism evidence="3 4">
    <name type="scientific">Fulvivirga marina</name>
    <dbReference type="NCBI Taxonomy" id="2494733"/>
    <lineage>
        <taxon>Bacteria</taxon>
        <taxon>Pseudomonadati</taxon>
        <taxon>Bacteroidota</taxon>
        <taxon>Cytophagia</taxon>
        <taxon>Cytophagales</taxon>
        <taxon>Fulvivirgaceae</taxon>
        <taxon>Fulvivirga</taxon>
    </lineage>
</organism>
<comment type="similarity">
    <text evidence="1">Belongs to the thioesterase family.</text>
</comment>
<feature type="domain" description="Thioesterase" evidence="2">
    <location>
        <begin position="7"/>
        <end position="232"/>
    </location>
</feature>
<reference evidence="3" key="1">
    <citation type="submission" date="2021-01" db="EMBL/GenBank/DDBJ databases">
        <title>Fulvivirga kasyanovii gen. nov., sp nov., a novel member of the phylum Bacteroidetes isolated from seawater in a mussel farm.</title>
        <authorList>
            <person name="Zhao L.-H."/>
            <person name="Wang Z.-J."/>
        </authorList>
    </citation>
    <scope>NUCLEOTIDE SEQUENCE</scope>
    <source>
        <strain evidence="3">29W222</strain>
    </source>
</reference>
<dbReference type="Pfam" id="PF00975">
    <property type="entry name" value="Thioesterase"/>
    <property type="match status" value="1"/>
</dbReference>
<protein>
    <submittedName>
        <fullName evidence="3">Thioesterase</fullName>
    </submittedName>
</protein>
<dbReference type="GO" id="GO:0008610">
    <property type="term" value="P:lipid biosynthetic process"/>
    <property type="evidence" value="ECO:0007669"/>
    <property type="project" value="TreeGrafter"/>
</dbReference>
<evidence type="ECO:0000259" key="2">
    <source>
        <dbReference type="Pfam" id="PF00975"/>
    </source>
</evidence>
<keyword evidence="4" id="KW-1185">Reference proteome</keyword>
<dbReference type="InterPro" id="IPR001031">
    <property type="entry name" value="Thioesterase"/>
</dbReference>
<dbReference type="EMBL" id="JAEUGD010000059">
    <property type="protein sequence ID" value="MBL6448212.1"/>
    <property type="molecule type" value="Genomic_DNA"/>
</dbReference>
<dbReference type="RefSeq" id="WP_202857754.1">
    <property type="nucleotide sequence ID" value="NZ_JAEUGD010000059.1"/>
</dbReference>
<gene>
    <name evidence="3" type="ORF">JMN32_18000</name>
</gene>
<dbReference type="InterPro" id="IPR012223">
    <property type="entry name" value="TEII"/>
</dbReference>
<dbReference type="PANTHER" id="PTHR11487">
    <property type="entry name" value="THIOESTERASE"/>
    <property type="match status" value="1"/>
</dbReference>